<feature type="transmembrane region" description="Helical" evidence="1">
    <location>
        <begin position="123"/>
        <end position="150"/>
    </location>
</feature>
<evidence type="ECO:0000313" key="3">
    <source>
        <dbReference type="Proteomes" id="UP001189429"/>
    </source>
</evidence>
<evidence type="ECO:0000256" key="1">
    <source>
        <dbReference type="SAM" id="Phobius"/>
    </source>
</evidence>
<sequence length="210" mass="23324">MPVPPCRCPSGLLAAFVLQLGCTVLLGRLASAWTAQGSARELARSLGLLPESLPEQLLAAFIWLQCSVVLAAVVCNVALHVRLRRQLLALPREVFFGQRPPPASYGGPDLEDLRSMGRSTLVYGMYFPGILFWNFFYGSCVLVVITLFLVGSLVVVLQPADHRSSFAASVWPWLMNLAFFCSVLLAHFATRLFVQRCLLHRHDRGFFFVL</sequence>
<protein>
    <recommendedName>
        <fullName evidence="4">Protein S-acyltransferase</fullName>
    </recommendedName>
</protein>
<organism evidence="2 3">
    <name type="scientific">Prorocentrum cordatum</name>
    <dbReference type="NCBI Taxonomy" id="2364126"/>
    <lineage>
        <taxon>Eukaryota</taxon>
        <taxon>Sar</taxon>
        <taxon>Alveolata</taxon>
        <taxon>Dinophyceae</taxon>
        <taxon>Prorocentrales</taxon>
        <taxon>Prorocentraceae</taxon>
        <taxon>Prorocentrum</taxon>
    </lineage>
</organism>
<comment type="caution">
    <text evidence="2">The sequence shown here is derived from an EMBL/GenBank/DDBJ whole genome shotgun (WGS) entry which is preliminary data.</text>
</comment>
<dbReference type="EMBL" id="CAUYUJ010018229">
    <property type="protein sequence ID" value="CAK0881805.1"/>
    <property type="molecule type" value="Genomic_DNA"/>
</dbReference>
<keyword evidence="3" id="KW-1185">Reference proteome</keyword>
<keyword evidence="1" id="KW-0812">Transmembrane</keyword>
<feature type="transmembrane region" description="Helical" evidence="1">
    <location>
        <begin position="170"/>
        <end position="194"/>
    </location>
</feature>
<feature type="transmembrane region" description="Helical" evidence="1">
    <location>
        <begin position="56"/>
        <end position="79"/>
    </location>
</feature>
<accession>A0ABN9W6L7</accession>
<reference evidence="2" key="1">
    <citation type="submission" date="2023-10" db="EMBL/GenBank/DDBJ databases">
        <authorList>
            <person name="Chen Y."/>
            <person name="Shah S."/>
            <person name="Dougan E. K."/>
            <person name="Thang M."/>
            <person name="Chan C."/>
        </authorList>
    </citation>
    <scope>NUCLEOTIDE SEQUENCE [LARGE SCALE GENOMIC DNA]</scope>
</reference>
<keyword evidence="1" id="KW-1133">Transmembrane helix</keyword>
<evidence type="ECO:0000313" key="2">
    <source>
        <dbReference type="EMBL" id="CAK0881805.1"/>
    </source>
</evidence>
<dbReference type="Proteomes" id="UP001189429">
    <property type="component" value="Unassembled WGS sequence"/>
</dbReference>
<gene>
    <name evidence="2" type="ORF">PCOR1329_LOCUS64523</name>
</gene>
<name>A0ABN9W6L7_9DINO</name>
<evidence type="ECO:0008006" key="4">
    <source>
        <dbReference type="Google" id="ProtNLM"/>
    </source>
</evidence>
<keyword evidence="1" id="KW-0472">Membrane</keyword>
<proteinExistence type="predicted"/>